<comment type="caution">
    <text evidence="1">The sequence shown here is derived from an EMBL/GenBank/DDBJ whole genome shotgun (WGS) entry which is preliminary data.</text>
</comment>
<accession>A0AA88AI07</accession>
<proteinExistence type="predicted"/>
<dbReference type="EMBL" id="BTGU01000042">
    <property type="protein sequence ID" value="GMN52580.1"/>
    <property type="molecule type" value="Genomic_DNA"/>
</dbReference>
<protein>
    <submittedName>
        <fullName evidence="1">Uncharacterized protein</fullName>
    </submittedName>
</protein>
<gene>
    <name evidence="1" type="ORF">TIFTF001_021727</name>
</gene>
<keyword evidence="2" id="KW-1185">Reference proteome</keyword>
<dbReference type="Proteomes" id="UP001187192">
    <property type="component" value="Unassembled WGS sequence"/>
</dbReference>
<name>A0AA88AI07_FICCA</name>
<reference evidence="1" key="1">
    <citation type="submission" date="2023-07" db="EMBL/GenBank/DDBJ databases">
        <title>draft genome sequence of fig (Ficus carica).</title>
        <authorList>
            <person name="Takahashi T."/>
            <person name="Nishimura K."/>
        </authorList>
    </citation>
    <scope>NUCLEOTIDE SEQUENCE</scope>
</reference>
<dbReference type="Gramene" id="FCD_00026184-RA">
    <property type="protein sequence ID" value="FCD_00026184-RA:cds"/>
    <property type="gene ID" value="FCD_00026184"/>
</dbReference>
<evidence type="ECO:0000313" key="2">
    <source>
        <dbReference type="Proteomes" id="UP001187192"/>
    </source>
</evidence>
<evidence type="ECO:0000313" key="1">
    <source>
        <dbReference type="EMBL" id="GMN52580.1"/>
    </source>
</evidence>
<dbReference type="AlphaFoldDB" id="A0AA88AI07"/>
<organism evidence="1 2">
    <name type="scientific">Ficus carica</name>
    <name type="common">Common fig</name>
    <dbReference type="NCBI Taxonomy" id="3494"/>
    <lineage>
        <taxon>Eukaryota</taxon>
        <taxon>Viridiplantae</taxon>
        <taxon>Streptophyta</taxon>
        <taxon>Embryophyta</taxon>
        <taxon>Tracheophyta</taxon>
        <taxon>Spermatophyta</taxon>
        <taxon>Magnoliopsida</taxon>
        <taxon>eudicotyledons</taxon>
        <taxon>Gunneridae</taxon>
        <taxon>Pentapetalae</taxon>
        <taxon>rosids</taxon>
        <taxon>fabids</taxon>
        <taxon>Rosales</taxon>
        <taxon>Moraceae</taxon>
        <taxon>Ficeae</taxon>
        <taxon>Ficus</taxon>
    </lineage>
</organism>
<sequence length="77" mass="8684">MVRAVEERDSLAVKSELTVDERTTLPHYRSLYTYFSLDFCRKELPIVSAIVNDERDLPFAAALRSSLPCSSSLSSQT</sequence>